<protein>
    <submittedName>
        <fullName evidence="2">Uncharacterized protein</fullName>
    </submittedName>
</protein>
<comment type="caution">
    <text evidence="2">The sequence shown here is derived from an EMBL/GenBank/DDBJ whole genome shotgun (WGS) entry which is preliminary data.</text>
</comment>
<dbReference type="GO" id="GO:0051402">
    <property type="term" value="P:neuron apoptotic process"/>
    <property type="evidence" value="ECO:0007669"/>
    <property type="project" value="TreeGrafter"/>
</dbReference>
<dbReference type="GO" id="GO:0031642">
    <property type="term" value="P:negative regulation of myelination"/>
    <property type="evidence" value="ECO:0007669"/>
    <property type="project" value="TreeGrafter"/>
</dbReference>
<sequence>MQPISHDVLHMLNPEGLHIIEEIPAAEIKLDQLFQIAGVKSQEASQTLLDSVYSHLPDPLQRRKEPHRLTENGHGNDDSD</sequence>
<keyword evidence="3" id="KW-1185">Reference proteome</keyword>
<dbReference type="GO" id="GO:0006959">
    <property type="term" value="P:humoral immune response"/>
    <property type="evidence" value="ECO:0007669"/>
    <property type="project" value="TreeGrafter"/>
</dbReference>
<evidence type="ECO:0000313" key="3">
    <source>
        <dbReference type="Proteomes" id="UP001335648"/>
    </source>
</evidence>
<evidence type="ECO:0000256" key="1">
    <source>
        <dbReference type="SAM" id="MobiDB-lite"/>
    </source>
</evidence>
<evidence type="ECO:0000313" key="2">
    <source>
        <dbReference type="EMBL" id="KAK5885503.1"/>
    </source>
</evidence>
<dbReference type="InterPro" id="IPR011029">
    <property type="entry name" value="DEATH-like_dom_sf"/>
</dbReference>
<dbReference type="EMBL" id="JAULUE010002060">
    <property type="protein sequence ID" value="KAK5885503.1"/>
    <property type="molecule type" value="Genomic_DNA"/>
</dbReference>
<feature type="region of interest" description="Disordered" evidence="1">
    <location>
        <begin position="56"/>
        <end position="80"/>
    </location>
</feature>
<dbReference type="InterPro" id="IPR022330">
    <property type="entry name" value="TNFR_21"/>
</dbReference>
<dbReference type="GO" id="GO:0002250">
    <property type="term" value="P:adaptive immune response"/>
    <property type="evidence" value="ECO:0007669"/>
    <property type="project" value="TreeGrafter"/>
</dbReference>
<name>A0AAN8GPE2_9TELE</name>
<reference evidence="2 3" key="1">
    <citation type="journal article" date="2023" name="Mol. Biol. Evol.">
        <title>Genomics of Secondarily Temperate Adaptation in the Only Non-Antarctic Icefish.</title>
        <authorList>
            <person name="Rivera-Colon A.G."/>
            <person name="Rayamajhi N."/>
            <person name="Minhas B.F."/>
            <person name="Madrigal G."/>
            <person name="Bilyk K.T."/>
            <person name="Yoon V."/>
            <person name="Hune M."/>
            <person name="Gregory S."/>
            <person name="Cheng C.H.C."/>
            <person name="Catchen J.M."/>
        </authorList>
    </citation>
    <scope>NUCLEOTIDE SEQUENCE [LARGE SCALE GENOMIC DNA]</scope>
    <source>
        <strain evidence="2">JC2023a</strain>
    </source>
</reference>
<feature type="compositionally biased region" description="Basic and acidic residues" evidence="1">
    <location>
        <begin position="60"/>
        <end position="80"/>
    </location>
</feature>
<dbReference type="GO" id="GO:0005886">
    <property type="term" value="C:plasma membrane"/>
    <property type="evidence" value="ECO:0007669"/>
    <property type="project" value="TreeGrafter"/>
</dbReference>
<dbReference type="Gene3D" id="1.10.533.10">
    <property type="entry name" value="Death Domain, Fas"/>
    <property type="match status" value="1"/>
</dbReference>
<dbReference type="PANTHER" id="PTHR46921">
    <property type="entry name" value="TUMOR NECROSIS FACTOR RECEPTOR SUPERFAMILY MEMBER 21"/>
    <property type="match status" value="1"/>
</dbReference>
<accession>A0AAN8GPE2</accession>
<dbReference type="PANTHER" id="PTHR46921:SF1">
    <property type="entry name" value="TUMOR NECROSIS FACTOR RECEPTOR SUPERFAMILY MEMBER 21"/>
    <property type="match status" value="1"/>
</dbReference>
<dbReference type="GO" id="GO:0042130">
    <property type="term" value="P:negative regulation of T cell proliferation"/>
    <property type="evidence" value="ECO:0007669"/>
    <property type="project" value="TreeGrafter"/>
</dbReference>
<dbReference type="GO" id="GO:0097252">
    <property type="term" value="P:oligodendrocyte apoptotic process"/>
    <property type="evidence" value="ECO:0007669"/>
    <property type="project" value="TreeGrafter"/>
</dbReference>
<proteinExistence type="predicted"/>
<gene>
    <name evidence="2" type="ORF">CesoFtcFv8_019206</name>
</gene>
<organism evidence="2 3">
    <name type="scientific">Champsocephalus esox</name>
    <name type="common">pike icefish</name>
    <dbReference type="NCBI Taxonomy" id="159716"/>
    <lineage>
        <taxon>Eukaryota</taxon>
        <taxon>Metazoa</taxon>
        <taxon>Chordata</taxon>
        <taxon>Craniata</taxon>
        <taxon>Vertebrata</taxon>
        <taxon>Euteleostomi</taxon>
        <taxon>Actinopterygii</taxon>
        <taxon>Neopterygii</taxon>
        <taxon>Teleostei</taxon>
        <taxon>Neoteleostei</taxon>
        <taxon>Acanthomorphata</taxon>
        <taxon>Eupercaria</taxon>
        <taxon>Perciformes</taxon>
        <taxon>Notothenioidei</taxon>
        <taxon>Channichthyidae</taxon>
        <taxon>Champsocephalus</taxon>
    </lineage>
</organism>
<dbReference type="Proteomes" id="UP001335648">
    <property type="component" value="Unassembled WGS sequence"/>
</dbReference>
<dbReference type="GO" id="GO:0030889">
    <property type="term" value="P:negative regulation of B cell proliferation"/>
    <property type="evidence" value="ECO:0007669"/>
    <property type="project" value="TreeGrafter"/>
</dbReference>
<dbReference type="AlphaFoldDB" id="A0AAN8GPE2"/>